<dbReference type="InterPro" id="IPR000719">
    <property type="entry name" value="Prot_kinase_dom"/>
</dbReference>
<dbReference type="STRING" id="1921803.NIES593_21520"/>
<dbReference type="PROSITE" id="PS00108">
    <property type="entry name" value="PROTEIN_KINASE_ST"/>
    <property type="match status" value="1"/>
</dbReference>
<dbReference type="Pfam" id="PF00069">
    <property type="entry name" value="Pkinase"/>
    <property type="match status" value="1"/>
</dbReference>
<dbReference type="EMBL" id="MRCB01000044">
    <property type="protein sequence ID" value="OKH18986.1"/>
    <property type="molecule type" value="Genomic_DNA"/>
</dbReference>
<keyword evidence="6" id="KW-1185">Reference proteome</keyword>
<gene>
    <name evidence="5" type="ORF">NIES593_21520</name>
</gene>
<evidence type="ECO:0000256" key="3">
    <source>
        <dbReference type="SAM" id="Phobius"/>
    </source>
</evidence>
<dbReference type="Gene3D" id="3.30.200.20">
    <property type="entry name" value="Phosphorylase Kinase, domain 1"/>
    <property type="match status" value="1"/>
</dbReference>
<dbReference type="GO" id="GO:0004674">
    <property type="term" value="F:protein serine/threonine kinase activity"/>
    <property type="evidence" value="ECO:0007669"/>
    <property type="project" value="TreeGrafter"/>
</dbReference>
<dbReference type="AlphaFoldDB" id="A0A1U7H816"/>
<feature type="domain" description="Protein kinase" evidence="4">
    <location>
        <begin position="12"/>
        <end position="268"/>
    </location>
</feature>
<dbReference type="SMART" id="SM00220">
    <property type="entry name" value="S_TKc"/>
    <property type="match status" value="1"/>
</dbReference>
<feature type="transmembrane region" description="Helical" evidence="3">
    <location>
        <begin position="319"/>
        <end position="345"/>
    </location>
</feature>
<name>A0A1U7H816_9CYAN</name>
<keyword evidence="3" id="KW-0472">Membrane</keyword>
<evidence type="ECO:0000313" key="5">
    <source>
        <dbReference type="EMBL" id="OKH18986.1"/>
    </source>
</evidence>
<sequence length="448" mass="51177">MFETRQILQERYEIYQQLGKKAGRRTLLAWDRQRLEFVVIKLLTFSNDFEWDDLKLFEREAETLKALDHPAIPRYLDFFDLNEPNLKGFALVQTYIAAKSLEQHLKAGRTFSEREVKELAKSLLEILNDLHGRQPPVIHRDIKPSNILLGDRSGNSVGRVYLVDFGSVQTLAAREGGTITVVGTYGYMPPEQFSGRAVPASDLYALGTTLIHLVTGISSAELPQRDLRIHFSDRVNLNPSFRSWLETSIEPALKKRFTTAREATRALERGSRVNTLCSLAGKGIRPLASRVAVVKKSQEVLEIHRYKWNTEGHSCLVVLILYAIAVVFLVSGGFLYAFLILLILMSPMHRTTSKKKSTEVLSFDAQSDRFELWMQPSGFPSRTMDKISNIRFISIIGHSSDRAKIASTWAIVIRTKRSYQLNWDLTEQECIWLVREIQGWIDNFITNQ</sequence>
<comment type="caution">
    <text evidence="5">The sequence shown here is derived from an EMBL/GenBank/DDBJ whole genome shotgun (WGS) entry which is preliminary data.</text>
</comment>
<keyword evidence="3" id="KW-0812">Transmembrane</keyword>
<evidence type="ECO:0000256" key="1">
    <source>
        <dbReference type="ARBA" id="ARBA00022741"/>
    </source>
</evidence>
<dbReference type="Gene3D" id="1.10.510.10">
    <property type="entry name" value="Transferase(Phosphotransferase) domain 1"/>
    <property type="match status" value="1"/>
</dbReference>
<dbReference type="OrthoDB" id="5518868at2"/>
<accession>A0A1U7H816</accession>
<protein>
    <recommendedName>
        <fullName evidence="4">Protein kinase domain-containing protein</fullName>
    </recommendedName>
</protein>
<dbReference type="SUPFAM" id="SSF56112">
    <property type="entry name" value="Protein kinase-like (PK-like)"/>
    <property type="match status" value="1"/>
</dbReference>
<evidence type="ECO:0000256" key="2">
    <source>
        <dbReference type="ARBA" id="ARBA00022840"/>
    </source>
</evidence>
<organism evidence="5 6">
    <name type="scientific">Hydrococcus rivularis NIES-593</name>
    <dbReference type="NCBI Taxonomy" id="1921803"/>
    <lineage>
        <taxon>Bacteria</taxon>
        <taxon>Bacillati</taxon>
        <taxon>Cyanobacteriota</taxon>
        <taxon>Cyanophyceae</taxon>
        <taxon>Pleurocapsales</taxon>
        <taxon>Hydrococcaceae</taxon>
        <taxon>Hydrococcus</taxon>
    </lineage>
</organism>
<dbReference type="InterPro" id="IPR008271">
    <property type="entry name" value="Ser/Thr_kinase_AS"/>
</dbReference>
<evidence type="ECO:0000259" key="4">
    <source>
        <dbReference type="PROSITE" id="PS50011"/>
    </source>
</evidence>
<dbReference type="PANTHER" id="PTHR24363:SF7">
    <property type="entry name" value="SERINE_THREONINE-PROTEIN KINASE-LIKE PROTEIN E"/>
    <property type="match status" value="1"/>
</dbReference>
<dbReference type="Proteomes" id="UP000186868">
    <property type="component" value="Unassembled WGS sequence"/>
</dbReference>
<proteinExistence type="predicted"/>
<reference evidence="5 6" key="1">
    <citation type="submission" date="2016-11" db="EMBL/GenBank/DDBJ databases">
        <title>Draft Genome Sequences of Nine Cyanobacterial Strains from Diverse Habitats.</title>
        <authorList>
            <person name="Zhu T."/>
            <person name="Hou S."/>
            <person name="Lu X."/>
            <person name="Hess W.R."/>
        </authorList>
    </citation>
    <scope>NUCLEOTIDE SEQUENCE [LARGE SCALE GENOMIC DNA]</scope>
    <source>
        <strain evidence="5 6">NIES-593</strain>
    </source>
</reference>
<dbReference type="GO" id="GO:0005524">
    <property type="term" value="F:ATP binding"/>
    <property type="evidence" value="ECO:0007669"/>
    <property type="project" value="UniProtKB-KW"/>
</dbReference>
<keyword evidence="2" id="KW-0067">ATP-binding</keyword>
<dbReference type="RefSeq" id="WP_073601545.1">
    <property type="nucleotide sequence ID" value="NZ_MRCB01000044.1"/>
</dbReference>
<dbReference type="CDD" id="cd14014">
    <property type="entry name" value="STKc_PknB_like"/>
    <property type="match status" value="1"/>
</dbReference>
<dbReference type="PROSITE" id="PS50011">
    <property type="entry name" value="PROTEIN_KINASE_DOM"/>
    <property type="match status" value="1"/>
</dbReference>
<keyword evidence="3" id="KW-1133">Transmembrane helix</keyword>
<keyword evidence="1" id="KW-0547">Nucleotide-binding</keyword>
<dbReference type="PANTHER" id="PTHR24363">
    <property type="entry name" value="SERINE/THREONINE PROTEIN KINASE"/>
    <property type="match status" value="1"/>
</dbReference>
<evidence type="ECO:0000313" key="6">
    <source>
        <dbReference type="Proteomes" id="UP000186868"/>
    </source>
</evidence>
<dbReference type="InterPro" id="IPR011009">
    <property type="entry name" value="Kinase-like_dom_sf"/>
</dbReference>